<feature type="transmembrane region" description="Helical" evidence="1">
    <location>
        <begin position="29"/>
        <end position="46"/>
    </location>
</feature>
<feature type="transmembrane region" description="Helical" evidence="1">
    <location>
        <begin position="6"/>
        <end position="22"/>
    </location>
</feature>
<keyword evidence="1" id="KW-0812">Transmembrane</keyword>
<gene>
    <name evidence="2" type="ORF">GTW51_16485</name>
</gene>
<dbReference type="Proteomes" id="UP000476332">
    <property type="component" value="Unassembled WGS sequence"/>
</dbReference>
<sequence>MEIISLQPIVALIAGILILVIPRLLNYIVAFYLIFIGLVGLFPGIFDGLGSLG</sequence>
<dbReference type="InterPro" id="IPR021446">
    <property type="entry name" value="DUF3096"/>
</dbReference>
<comment type="caution">
    <text evidence="2">The sequence shown here is derived from an EMBL/GenBank/DDBJ whole genome shotgun (WGS) entry which is preliminary data.</text>
</comment>
<proteinExistence type="predicted"/>
<evidence type="ECO:0000256" key="1">
    <source>
        <dbReference type="SAM" id="Phobius"/>
    </source>
</evidence>
<reference evidence="2 3" key="1">
    <citation type="submission" date="2020-01" db="EMBL/GenBank/DDBJ databases">
        <title>Genomes of bacteria type strains.</title>
        <authorList>
            <person name="Chen J."/>
            <person name="Zhu S."/>
            <person name="Chen J."/>
        </authorList>
    </citation>
    <scope>NUCLEOTIDE SEQUENCE [LARGE SCALE GENOMIC DNA]</scope>
    <source>
        <strain evidence="2 3">KCTC 52919</strain>
    </source>
</reference>
<organism evidence="2 3">
    <name type="scientific">Aurantimonas aggregata</name>
    <dbReference type="NCBI Taxonomy" id="2047720"/>
    <lineage>
        <taxon>Bacteria</taxon>
        <taxon>Pseudomonadati</taxon>
        <taxon>Pseudomonadota</taxon>
        <taxon>Alphaproteobacteria</taxon>
        <taxon>Hyphomicrobiales</taxon>
        <taxon>Aurantimonadaceae</taxon>
        <taxon>Aurantimonas</taxon>
    </lineage>
</organism>
<keyword evidence="1" id="KW-0472">Membrane</keyword>
<evidence type="ECO:0000313" key="2">
    <source>
        <dbReference type="EMBL" id="NDV88299.1"/>
    </source>
</evidence>
<name>A0A6L9MKB5_9HYPH</name>
<dbReference type="Pfam" id="PF11295">
    <property type="entry name" value="DUF3096"/>
    <property type="match status" value="1"/>
</dbReference>
<protein>
    <submittedName>
        <fullName evidence="2">DUF3096 domain-containing protein</fullName>
    </submittedName>
</protein>
<keyword evidence="1" id="KW-1133">Transmembrane helix</keyword>
<dbReference type="AlphaFoldDB" id="A0A6L9MKB5"/>
<dbReference type="EMBL" id="JAAAMJ010000014">
    <property type="protein sequence ID" value="NDV88299.1"/>
    <property type="molecule type" value="Genomic_DNA"/>
</dbReference>
<keyword evidence="3" id="KW-1185">Reference proteome</keyword>
<accession>A0A6L9MKB5</accession>
<dbReference type="RefSeq" id="WP_163045127.1">
    <property type="nucleotide sequence ID" value="NZ_JAAAMJ010000014.1"/>
</dbReference>
<evidence type="ECO:0000313" key="3">
    <source>
        <dbReference type="Proteomes" id="UP000476332"/>
    </source>
</evidence>